<dbReference type="Gene3D" id="1.20.120.160">
    <property type="entry name" value="HPT domain"/>
    <property type="match status" value="1"/>
</dbReference>
<evidence type="ECO:0000313" key="1">
    <source>
        <dbReference type="EMBL" id="MCC3269662.1"/>
    </source>
</evidence>
<dbReference type="RefSeq" id="WP_227908049.1">
    <property type="nucleotide sequence ID" value="NZ_CP095461.1"/>
</dbReference>
<evidence type="ECO:0000313" key="2">
    <source>
        <dbReference type="Proteomes" id="UP001139264"/>
    </source>
</evidence>
<dbReference type="EMBL" id="JAJFZP010000007">
    <property type="protein sequence ID" value="MCC3269662.1"/>
    <property type="molecule type" value="Genomic_DNA"/>
</dbReference>
<dbReference type="AlphaFoldDB" id="A0A9X1M2W4"/>
<comment type="caution">
    <text evidence="1">The sequence shown here is derived from an EMBL/GenBank/DDBJ whole genome shotgun (WGS) entry which is preliminary data.</text>
</comment>
<reference evidence="1" key="1">
    <citation type="submission" date="2021-10" db="EMBL/GenBank/DDBJ databases">
        <title>Novel species in genus Arthrobacter.</title>
        <authorList>
            <person name="Liu Y."/>
        </authorList>
    </citation>
    <scope>NUCLEOTIDE SEQUENCE</scope>
    <source>
        <strain evidence="1">Zg-Y809</strain>
    </source>
</reference>
<gene>
    <name evidence="1" type="ORF">LJ751_09835</name>
</gene>
<dbReference type="GO" id="GO:0000160">
    <property type="term" value="P:phosphorelay signal transduction system"/>
    <property type="evidence" value="ECO:0007669"/>
    <property type="project" value="InterPro"/>
</dbReference>
<evidence type="ECO:0008006" key="3">
    <source>
        <dbReference type="Google" id="ProtNLM"/>
    </source>
</evidence>
<dbReference type="SUPFAM" id="SSF47226">
    <property type="entry name" value="Histidine-containing phosphotransfer domain, HPT domain"/>
    <property type="match status" value="1"/>
</dbReference>
<name>A0A9X1M2W4_9MICC</name>
<accession>A0A9X1M2W4</accession>
<organism evidence="1 2">
    <name type="scientific">Arthrobacter gengyunqii</name>
    <dbReference type="NCBI Taxonomy" id="2886940"/>
    <lineage>
        <taxon>Bacteria</taxon>
        <taxon>Bacillati</taxon>
        <taxon>Actinomycetota</taxon>
        <taxon>Actinomycetes</taxon>
        <taxon>Micrococcales</taxon>
        <taxon>Micrococcaceae</taxon>
        <taxon>Arthrobacter</taxon>
    </lineage>
</organism>
<dbReference type="Proteomes" id="UP001139264">
    <property type="component" value="Unassembled WGS sequence"/>
</dbReference>
<dbReference type="InterPro" id="IPR036641">
    <property type="entry name" value="HPT_dom_sf"/>
</dbReference>
<protein>
    <recommendedName>
        <fullName evidence="3">Hpt domain-containing protein</fullName>
    </recommendedName>
</protein>
<proteinExistence type="predicted"/>
<sequence>MMATAEHAPDLVTRDTLVDLTDLLGAASCREFVDNYVGLWQDRYERLRLAVISADDDAAMDVVLSIKIASEMAGAQRLAALAHCAQQRLRESGAANLSSMLGIIAVCGQETMPCLLASLD</sequence>